<proteinExistence type="predicted"/>
<gene>
    <name evidence="1" type="ORF">P8625_12840</name>
</gene>
<dbReference type="RefSeq" id="WP_279650848.1">
    <property type="nucleotide sequence ID" value="NZ_CP122539.1"/>
</dbReference>
<dbReference type="EMBL" id="CP122539">
    <property type="protein sequence ID" value="WGH74954.1"/>
    <property type="molecule type" value="Genomic_DNA"/>
</dbReference>
<dbReference type="PROSITE" id="PS51257">
    <property type="entry name" value="PROKAR_LIPOPROTEIN"/>
    <property type="match status" value="1"/>
</dbReference>
<name>A0ABY8L4K2_9FLAO</name>
<accession>A0ABY8L4K2</accession>
<evidence type="ECO:0008006" key="3">
    <source>
        <dbReference type="Google" id="ProtNLM"/>
    </source>
</evidence>
<protein>
    <recommendedName>
        <fullName evidence="3">Fibronectin type-III domain-containing protein</fullName>
    </recommendedName>
</protein>
<dbReference type="Proteomes" id="UP001232001">
    <property type="component" value="Chromosome"/>
</dbReference>
<evidence type="ECO:0000313" key="1">
    <source>
        <dbReference type="EMBL" id="WGH74954.1"/>
    </source>
</evidence>
<reference evidence="1 2" key="1">
    <citation type="submission" date="2023-04" db="EMBL/GenBank/DDBJ databases">
        <title>Tenacibaculum tangerinum sp. nov., isolated from sea tidal flat of South Korea.</title>
        <authorList>
            <person name="Lee S.H."/>
            <person name="Kim J.-J."/>
        </authorList>
    </citation>
    <scope>NUCLEOTIDE SEQUENCE [LARGE SCALE GENOMIC DNA]</scope>
    <source>
        <strain evidence="1 2">GRR-S3-23</strain>
    </source>
</reference>
<organism evidence="1 2">
    <name type="scientific">Tenacibaculum tangerinum</name>
    <dbReference type="NCBI Taxonomy" id="3038772"/>
    <lineage>
        <taxon>Bacteria</taxon>
        <taxon>Pseudomonadati</taxon>
        <taxon>Bacteroidota</taxon>
        <taxon>Flavobacteriia</taxon>
        <taxon>Flavobacteriales</taxon>
        <taxon>Flavobacteriaceae</taxon>
        <taxon>Tenacibaculum</taxon>
    </lineage>
</organism>
<evidence type="ECO:0000313" key="2">
    <source>
        <dbReference type="Proteomes" id="UP001232001"/>
    </source>
</evidence>
<keyword evidence="2" id="KW-1185">Reference proteome</keyword>
<sequence length="226" mass="25704">MKTTFFPTTIFFLFITILFSSCNDEENLSKELVKVSILNNKEVTFTSMEIDVTITYQSENEIIERGIAWSTTPNPTIDNNTLTETANTFTSFITDLTVNTAYFFRAYITNSNGTVYSEEKSFKTLSFDNTRWKITTVYPDSNDYEIVSQVDFFEDGTTKFDELGTPGVYITYGSWSLNGNNLTYIWEGEDANSSTQVYTGVISDLRIQGTYTHIHRSDGPWSATPM</sequence>